<keyword evidence="3 6" id="KW-0812">Transmembrane</keyword>
<dbReference type="GO" id="GO:0016787">
    <property type="term" value="F:hydrolase activity"/>
    <property type="evidence" value="ECO:0007669"/>
    <property type="project" value="TreeGrafter"/>
</dbReference>
<comment type="subcellular location">
    <subcellularLocation>
        <location evidence="1">Membrane</location>
        <topology evidence="1">Multi-pass membrane protein</topology>
    </subcellularLocation>
</comment>
<dbReference type="InterPro" id="IPR012506">
    <property type="entry name" value="TMEM86B-like"/>
</dbReference>
<keyword evidence="5 6" id="KW-0472">Membrane</keyword>
<dbReference type="Proteomes" id="UP000597886">
    <property type="component" value="Unassembled WGS sequence"/>
</dbReference>
<proteinExistence type="inferred from homology"/>
<reference evidence="7" key="1">
    <citation type="submission" date="2019-12" db="EMBL/GenBank/DDBJ databases">
        <title>Ruegeria JWLKs population differentiation of coral mucus and skeleton niches.</title>
        <authorList>
            <person name="Luo D."/>
        </authorList>
    </citation>
    <scope>NUCLEOTIDE SEQUENCE</scope>
    <source>
        <strain evidence="7">HKCCD6181</strain>
    </source>
</reference>
<dbReference type="PANTHER" id="PTHR31885:SF6">
    <property type="entry name" value="GH04784P"/>
    <property type="match status" value="1"/>
</dbReference>
<dbReference type="EMBL" id="WVRA01000001">
    <property type="protein sequence ID" value="NOE17531.1"/>
    <property type="molecule type" value="Genomic_DNA"/>
</dbReference>
<feature type="transmembrane region" description="Helical" evidence="6">
    <location>
        <begin position="101"/>
        <end position="123"/>
    </location>
</feature>
<organism evidence="7 8">
    <name type="scientific">Ruegeria atlantica</name>
    <dbReference type="NCBI Taxonomy" id="81569"/>
    <lineage>
        <taxon>Bacteria</taxon>
        <taxon>Pseudomonadati</taxon>
        <taxon>Pseudomonadota</taxon>
        <taxon>Alphaproteobacteria</taxon>
        <taxon>Rhodobacterales</taxon>
        <taxon>Roseobacteraceae</taxon>
        <taxon>Ruegeria</taxon>
    </lineage>
</organism>
<gene>
    <name evidence="7" type="ORF">GS634_05265</name>
</gene>
<comment type="caution">
    <text evidence="7">The sequence shown here is derived from an EMBL/GenBank/DDBJ whole genome shotgun (WGS) entry which is preliminary data.</text>
</comment>
<feature type="transmembrane region" description="Helical" evidence="6">
    <location>
        <begin position="194"/>
        <end position="211"/>
    </location>
</feature>
<feature type="transmembrane region" description="Helical" evidence="6">
    <location>
        <begin position="36"/>
        <end position="60"/>
    </location>
</feature>
<dbReference type="Pfam" id="PF07947">
    <property type="entry name" value="YhhN"/>
    <property type="match status" value="1"/>
</dbReference>
<evidence type="ECO:0000256" key="6">
    <source>
        <dbReference type="SAM" id="Phobius"/>
    </source>
</evidence>
<evidence type="ECO:0000313" key="7">
    <source>
        <dbReference type="EMBL" id="NOE17531.1"/>
    </source>
</evidence>
<keyword evidence="4 6" id="KW-1133">Transmembrane helix</keyword>
<evidence type="ECO:0000256" key="3">
    <source>
        <dbReference type="ARBA" id="ARBA00022692"/>
    </source>
</evidence>
<evidence type="ECO:0000313" key="8">
    <source>
        <dbReference type="Proteomes" id="UP000597886"/>
    </source>
</evidence>
<evidence type="ECO:0000256" key="1">
    <source>
        <dbReference type="ARBA" id="ARBA00004141"/>
    </source>
</evidence>
<dbReference type="RefSeq" id="WP_171119566.1">
    <property type="nucleotide sequence ID" value="NZ_WVRA01000001.1"/>
</dbReference>
<accession>A0AA91BZE8</accession>
<name>A0AA91BZE8_9RHOB</name>
<evidence type="ECO:0000256" key="2">
    <source>
        <dbReference type="ARBA" id="ARBA00007375"/>
    </source>
</evidence>
<dbReference type="AlphaFoldDB" id="A0AA91BZE8"/>
<feature type="transmembrane region" description="Helical" evidence="6">
    <location>
        <begin position="72"/>
        <end position="95"/>
    </location>
</feature>
<protein>
    <submittedName>
        <fullName evidence="7">Lysoplasmalogenase</fullName>
    </submittedName>
</protein>
<comment type="similarity">
    <text evidence="2">Belongs to the TMEM86 family.</text>
</comment>
<sequence>MPTLLFWIAFGCALGYLPLTSRPAGSLRTVLKTASVALLAVTAIMNGGPWLLVLALALCATGDALLSRETDATFMTGIAAFAAGHLAYIALFLTLPISSAGLILSAPAIVWSLIILGIIMATLLAPRAGDLKGPVLAYIPIILGMGITVLALPDAGPLRWAFPAAMAFIASDLILATEKFLLPPHHPALKVTPYLVWPLYWGAQLGFVLAFA</sequence>
<evidence type="ECO:0000256" key="5">
    <source>
        <dbReference type="ARBA" id="ARBA00023136"/>
    </source>
</evidence>
<dbReference type="GO" id="GO:0016020">
    <property type="term" value="C:membrane"/>
    <property type="evidence" value="ECO:0007669"/>
    <property type="project" value="UniProtKB-SubCell"/>
</dbReference>
<feature type="transmembrane region" description="Helical" evidence="6">
    <location>
        <begin position="158"/>
        <end position="182"/>
    </location>
</feature>
<evidence type="ECO:0000256" key="4">
    <source>
        <dbReference type="ARBA" id="ARBA00022989"/>
    </source>
</evidence>
<feature type="transmembrane region" description="Helical" evidence="6">
    <location>
        <begin position="135"/>
        <end position="152"/>
    </location>
</feature>
<dbReference type="PANTHER" id="PTHR31885">
    <property type="entry name" value="GH04784P"/>
    <property type="match status" value="1"/>
</dbReference>